<keyword evidence="1" id="KW-1133">Transmembrane helix</keyword>
<evidence type="ECO:0000256" key="1">
    <source>
        <dbReference type="SAM" id="Phobius"/>
    </source>
</evidence>
<keyword evidence="1" id="KW-0472">Membrane</keyword>
<keyword evidence="3" id="KW-1185">Reference proteome</keyword>
<sequence length="263" mass="29271">MWRGNETELRVNANQLFLGLVGTVLWIYSLSQNDWVNADTLKGGLFSLQVAVPCRELYTNTTMVSASASGTWGSVCNHILNDTNRMQCDLVHEILKPDLVEFFSANIKRYRDMCAGTDAHVQVGYLLIAGTVFSLVALIIGTSFLLRENLVTKHVAILPSAFYLLSAFLGCVAVLHWHYAFNDVFDQTGSGYILAVVGTIMLTLVAISMFTTGCFPGLCAVSGEPRPMAQQGFGLRFRRMWRWCARKCRRPTSGYRSHHDSIS</sequence>
<evidence type="ECO:0000313" key="2">
    <source>
        <dbReference type="EMBL" id="OQS02144.1"/>
    </source>
</evidence>
<keyword evidence="1" id="KW-0812">Transmembrane</keyword>
<evidence type="ECO:0008006" key="4">
    <source>
        <dbReference type="Google" id="ProtNLM"/>
    </source>
</evidence>
<name>A0A1V9ZVV7_9STRA</name>
<evidence type="ECO:0000313" key="3">
    <source>
        <dbReference type="Proteomes" id="UP000243217"/>
    </source>
</evidence>
<comment type="caution">
    <text evidence="2">The sequence shown here is derived from an EMBL/GenBank/DDBJ whole genome shotgun (WGS) entry which is preliminary data.</text>
</comment>
<feature type="transmembrane region" description="Helical" evidence="1">
    <location>
        <begin position="123"/>
        <end position="146"/>
    </location>
</feature>
<accession>A0A1V9ZVV7</accession>
<dbReference type="EMBL" id="JNBS01001237">
    <property type="protein sequence ID" value="OQS02144.1"/>
    <property type="molecule type" value="Genomic_DNA"/>
</dbReference>
<dbReference type="Gene3D" id="1.20.140.150">
    <property type="match status" value="1"/>
</dbReference>
<feature type="transmembrane region" description="Helical" evidence="1">
    <location>
        <begin position="158"/>
        <end position="180"/>
    </location>
</feature>
<gene>
    <name evidence="2" type="ORF">THRCLA_21499</name>
</gene>
<feature type="transmembrane region" description="Helical" evidence="1">
    <location>
        <begin position="192"/>
        <end position="221"/>
    </location>
</feature>
<proteinExistence type="predicted"/>
<dbReference type="OrthoDB" id="74501at2759"/>
<protein>
    <recommendedName>
        <fullName evidence="4">Transmembrane protein</fullName>
    </recommendedName>
</protein>
<dbReference type="AlphaFoldDB" id="A0A1V9ZVV7"/>
<reference evidence="2 3" key="1">
    <citation type="journal article" date="2014" name="Genome Biol. Evol.">
        <title>The secreted proteins of Achlya hypogyna and Thraustotheca clavata identify the ancestral oomycete secretome and reveal gene acquisitions by horizontal gene transfer.</title>
        <authorList>
            <person name="Misner I."/>
            <person name="Blouin N."/>
            <person name="Leonard G."/>
            <person name="Richards T.A."/>
            <person name="Lane C.E."/>
        </authorList>
    </citation>
    <scope>NUCLEOTIDE SEQUENCE [LARGE SCALE GENOMIC DNA]</scope>
    <source>
        <strain evidence="2 3">ATCC 34112</strain>
    </source>
</reference>
<dbReference type="Proteomes" id="UP000243217">
    <property type="component" value="Unassembled WGS sequence"/>
</dbReference>
<organism evidence="2 3">
    <name type="scientific">Thraustotheca clavata</name>
    <dbReference type="NCBI Taxonomy" id="74557"/>
    <lineage>
        <taxon>Eukaryota</taxon>
        <taxon>Sar</taxon>
        <taxon>Stramenopiles</taxon>
        <taxon>Oomycota</taxon>
        <taxon>Saprolegniomycetes</taxon>
        <taxon>Saprolegniales</taxon>
        <taxon>Achlyaceae</taxon>
        <taxon>Thraustotheca</taxon>
    </lineage>
</organism>